<accession>A0A0M3HQZ6</accession>
<evidence type="ECO:0000313" key="1">
    <source>
        <dbReference type="Proteomes" id="UP000036681"/>
    </source>
</evidence>
<organism evidence="1 2">
    <name type="scientific">Ascaris lumbricoides</name>
    <name type="common">Giant roundworm</name>
    <dbReference type="NCBI Taxonomy" id="6252"/>
    <lineage>
        <taxon>Eukaryota</taxon>
        <taxon>Metazoa</taxon>
        <taxon>Ecdysozoa</taxon>
        <taxon>Nematoda</taxon>
        <taxon>Chromadorea</taxon>
        <taxon>Rhabditida</taxon>
        <taxon>Spirurina</taxon>
        <taxon>Ascaridomorpha</taxon>
        <taxon>Ascaridoidea</taxon>
        <taxon>Ascarididae</taxon>
        <taxon>Ascaris</taxon>
    </lineage>
</organism>
<name>A0A0M3HQZ6_ASCLU</name>
<reference evidence="2" key="1">
    <citation type="submission" date="2017-02" db="UniProtKB">
        <authorList>
            <consortium name="WormBaseParasite"/>
        </authorList>
    </citation>
    <scope>IDENTIFICATION</scope>
</reference>
<dbReference type="AlphaFoldDB" id="A0A0M3HQZ6"/>
<evidence type="ECO:0000313" key="2">
    <source>
        <dbReference type="WBParaSite" id="ALUE_0000462401-mRNA-1"/>
    </source>
</evidence>
<protein>
    <submittedName>
        <fullName evidence="2">DUF1540 domain-containing protein</fullName>
    </submittedName>
</protein>
<keyword evidence="1" id="KW-1185">Reference proteome</keyword>
<sequence>MTAGERFHAADAGARLSILFAAGPFHTDSSLTCEHAAEKDLAKCKQMALTTLRGDGSLFNGFRCVILAADSS</sequence>
<dbReference type="WBParaSite" id="ALUE_0000462401-mRNA-1">
    <property type="protein sequence ID" value="ALUE_0000462401-mRNA-1"/>
    <property type="gene ID" value="ALUE_0000462401"/>
</dbReference>
<dbReference type="Proteomes" id="UP000036681">
    <property type="component" value="Unplaced"/>
</dbReference>
<proteinExistence type="predicted"/>